<gene>
    <name evidence="2" type="ORF">QQ055_00735</name>
</gene>
<dbReference type="Proteomes" id="UP001230986">
    <property type="component" value="Unassembled WGS sequence"/>
</dbReference>
<reference evidence="2 3" key="1">
    <citation type="submission" date="2023-06" db="EMBL/GenBank/DDBJ databases">
        <title>Whole genome sequence of Oscillatoria calcuttensis NRMC-F 0142.</title>
        <authorList>
            <person name="Shakena Fathima T."/>
            <person name="Muralitharan G."/>
            <person name="Thajuddin N."/>
        </authorList>
    </citation>
    <scope>NUCLEOTIDE SEQUENCE [LARGE SCALE GENOMIC DNA]</scope>
    <source>
        <strain evidence="2 3">NRMC-F 0142</strain>
    </source>
</reference>
<keyword evidence="1" id="KW-1133">Transmembrane helix</keyword>
<sequence>MGERPINPQGAVIREYQYKAPLWIILSTLFVFGLGAFICFHEALNNSQGLILKRRFSTLAELSPDQSTIFFWVLGFFSLAVTVLMLAIGVSLFTQQHRVLITANGIIMPKSLWSSQIVTIPFSDITNLQIMRANGAMTFTIFVESRKYIIIDLFLRRKGDFDEMVALVSEATGFRRSQSGE</sequence>
<comment type="caution">
    <text evidence="2">The sequence shown here is derived from an EMBL/GenBank/DDBJ whole genome shotgun (WGS) entry which is preliminary data.</text>
</comment>
<proteinExistence type="predicted"/>
<feature type="transmembrane region" description="Helical" evidence="1">
    <location>
        <begin position="21"/>
        <end position="44"/>
    </location>
</feature>
<accession>A0ABT7LVD4</accession>
<keyword evidence="1" id="KW-0812">Transmembrane</keyword>
<name>A0ABT7LVD4_9CYAN</name>
<organism evidence="2 3">
    <name type="scientific">Geitlerinema calcuttense NRMC-F 0142</name>
    <dbReference type="NCBI Taxonomy" id="2922238"/>
    <lineage>
        <taxon>Bacteria</taxon>
        <taxon>Bacillati</taxon>
        <taxon>Cyanobacteriota</taxon>
        <taxon>Cyanophyceae</taxon>
        <taxon>Geitlerinematales</taxon>
        <taxon>Geitlerinemataceae</taxon>
        <taxon>Geitlerinema</taxon>
    </lineage>
</organism>
<keyword evidence="1" id="KW-0472">Membrane</keyword>
<evidence type="ECO:0008006" key="4">
    <source>
        <dbReference type="Google" id="ProtNLM"/>
    </source>
</evidence>
<evidence type="ECO:0000313" key="2">
    <source>
        <dbReference type="EMBL" id="MDL5056005.1"/>
    </source>
</evidence>
<dbReference type="EMBL" id="JASVEJ010000003">
    <property type="protein sequence ID" value="MDL5056005.1"/>
    <property type="molecule type" value="Genomic_DNA"/>
</dbReference>
<protein>
    <recommendedName>
        <fullName evidence="4">DUF304 domain-containing protein</fullName>
    </recommendedName>
</protein>
<evidence type="ECO:0000256" key="1">
    <source>
        <dbReference type="SAM" id="Phobius"/>
    </source>
</evidence>
<keyword evidence="3" id="KW-1185">Reference proteome</keyword>
<dbReference type="RefSeq" id="WP_286004061.1">
    <property type="nucleotide sequence ID" value="NZ_JASVEJ010000003.1"/>
</dbReference>
<evidence type="ECO:0000313" key="3">
    <source>
        <dbReference type="Proteomes" id="UP001230986"/>
    </source>
</evidence>
<feature type="transmembrane region" description="Helical" evidence="1">
    <location>
        <begin position="69"/>
        <end position="93"/>
    </location>
</feature>